<gene>
    <name evidence="1" type="ORF">H0I39_04875</name>
</gene>
<dbReference type="Proteomes" id="UP000589716">
    <property type="component" value="Unassembled WGS sequence"/>
</dbReference>
<comment type="caution">
    <text evidence="1">The sequence shown here is derived from an EMBL/GenBank/DDBJ whole genome shotgun (WGS) entry which is preliminary data.</text>
</comment>
<sequence length="95" mass="10414">MAARRTLVDLARARGSALLARQAEPHDELLSLLWCVRFDRAHALRLIAQADAQQRAHLSGDLLAAADLFDHLDGASQAHLRSLVARHGRLAHAPQ</sequence>
<accession>A0A853IKQ9</accession>
<evidence type="ECO:0000313" key="1">
    <source>
        <dbReference type="EMBL" id="NZA01263.1"/>
    </source>
</evidence>
<proteinExistence type="predicted"/>
<dbReference type="AlphaFoldDB" id="A0A853IKQ9"/>
<reference evidence="1 2" key="1">
    <citation type="submission" date="2020-07" db="EMBL/GenBank/DDBJ databases">
        <authorList>
            <person name="Maaloum M."/>
        </authorList>
    </citation>
    <scope>NUCLEOTIDE SEQUENCE [LARGE SCALE GENOMIC DNA]</scope>
    <source>
        <strain evidence="1 2">GCS-AN-3</strain>
    </source>
</reference>
<organism evidence="1 2">
    <name type="scientific">Ottowia beijingensis</name>
    <dbReference type="NCBI Taxonomy" id="1207057"/>
    <lineage>
        <taxon>Bacteria</taxon>
        <taxon>Pseudomonadati</taxon>
        <taxon>Pseudomonadota</taxon>
        <taxon>Betaproteobacteria</taxon>
        <taxon>Burkholderiales</taxon>
        <taxon>Comamonadaceae</taxon>
        <taxon>Ottowia</taxon>
    </lineage>
</organism>
<dbReference type="EMBL" id="JACCKX010000001">
    <property type="protein sequence ID" value="NZA01263.1"/>
    <property type="molecule type" value="Genomic_DNA"/>
</dbReference>
<protein>
    <submittedName>
        <fullName evidence="1">Uncharacterized protein</fullName>
    </submittedName>
</protein>
<name>A0A853IKQ9_9BURK</name>
<evidence type="ECO:0000313" key="2">
    <source>
        <dbReference type="Proteomes" id="UP000589716"/>
    </source>
</evidence>
<keyword evidence="2" id="KW-1185">Reference proteome</keyword>